<evidence type="ECO:0000256" key="12">
    <source>
        <dbReference type="ARBA" id="ARBA00023157"/>
    </source>
</evidence>
<comment type="cofactor">
    <cofactor evidence="1">
        <name>[4Fe-4S] cluster</name>
        <dbReference type="ChEBI" id="CHEBI:49883"/>
    </cofactor>
</comment>
<evidence type="ECO:0000256" key="10">
    <source>
        <dbReference type="ARBA" id="ARBA00023004"/>
    </source>
</evidence>
<evidence type="ECO:0000256" key="3">
    <source>
        <dbReference type="ARBA" id="ARBA00007544"/>
    </source>
</evidence>
<keyword evidence="7" id="KW-0808">Transferase</keyword>
<dbReference type="NCBIfam" id="NF011034">
    <property type="entry name" value="PRK14464.1"/>
    <property type="match status" value="1"/>
</dbReference>
<feature type="region of interest" description="Disordered" evidence="13">
    <location>
        <begin position="331"/>
        <end position="350"/>
    </location>
</feature>
<evidence type="ECO:0000256" key="8">
    <source>
        <dbReference type="ARBA" id="ARBA00022691"/>
    </source>
</evidence>
<evidence type="ECO:0000313" key="16">
    <source>
        <dbReference type="Proteomes" id="UP001352263"/>
    </source>
</evidence>
<dbReference type="SUPFAM" id="SSF102114">
    <property type="entry name" value="Radical SAM enzymes"/>
    <property type="match status" value="1"/>
</dbReference>
<keyword evidence="8" id="KW-0949">S-adenosyl-L-methionine</keyword>
<evidence type="ECO:0000256" key="4">
    <source>
        <dbReference type="ARBA" id="ARBA00022485"/>
    </source>
</evidence>
<feature type="domain" description="Radical SAM core" evidence="14">
    <location>
        <begin position="92"/>
        <end position="312"/>
    </location>
</feature>
<keyword evidence="12" id="KW-1015">Disulfide bond</keyword>
<dbReference type="PROSITE" id="PS51918">
    <property type="entry name" value="RADICAL_SAM"/>
    <property type="match status" value="1"/>
</dbReference>
<dbReference type="RefSeq" id="WP_326508303.1">
    <property type="nucleotide sequence ID" value="NZ_JAWIIV010000020.1"/>
</dbReference>
<evidence type="ECO:0000313" key="15">
    <source>
        <dbReference type="EMBL" id="MEC4721617.1"/>
    </source>
</evidence>
<reference evidence="15 16" key="1">
    <citation type="submission" date="2023-10" db="EMBL/GenBank/DDBJ databases">
        <title>Noviherbaspirillum sp. CPCC 100848 genome assembly.</title>
        <authorList>
            <person name="Li X.Y."/>
            <person name="Fang X.M."/>
        </authorList>
    </citation>
    <scope>NUCLEOTIDE SEQUENCE [LARGE SCALE GENOMIC DNA]</scope>
    <source>
        <strain evidence="15 16">CPCC 100848</strain>
    </source>
</reference>
<keyword evidence="16" id="KW-1185">Reference proteome</keyword>
<dbReference type="SFLD" id="SFLDS00029">
    <property type="entry name" value="Radical_SAM"/>
    <property type="match status" value="1"/>
</dbReference>
<dbReference type="PIRSF" id="PIRSF006004">
    <property type="entry name" value="CHP00048"/>
    <property type="match status" value="1"/>
</dbReference>
<comment type="similarity">
    <text evidence="3">Belongs to the radical SAM superfamily. RlmN family.</text>
</comment>
<accession>A0ABU6JEH8</accession>
<dbReference type="GO" id="GO:0032259">
    <property type="term" value="P:methylation"/>
    <property type="evidence" value="ECO:0007669"/>
    <property type="project" value="UniProtKB-KW"/>
</dbReference>
<dbReference type="PANTHER" id="PTHR30544:SF5">
    <property type="entry name" value="RADICAL SAM CORE DOMAIN-CONTAINING PROTEIN"/>
    <property type="match status" value="1"/>
</dbReference>
<dbReference type="InterPro" id="IPR007197">
    <property type="entry name" value="rSAM"/>
</dbReference>
<dbReference type="Gene3D" id="3.20.20.70">
    <property type="entry name" value="Aldolase class I"/>
    <property type="match status" value="1"/>
</dbReference>
<keyword evidence="9" id="KW-0479">Metal-binding</keyword>
<comment type="subcellular location">
    <subcellularLocation>
        <location evidence="2">Cytoplasm</location>
    </subcellularLocation>
</comment>
<evidence type="ECO:0000256" key="2">
    <source>
        <dbReference type="ARBA" id="ARBA00004496"/>
    </source>
</evidence>
<keyword evidence="5" id="KW-0963">Cytoplasm</keyword>
<evidence type="ECO:0000256" key="1">
    <source>
        <dbReference type="ARBA" id="ARBA00001966"/>
    </source>
</evidence>
<dbReference type="InterPro" id="IPR058240">
    <property type="entry name" value="rSAM_sf"/>
</dbReference>
<keyword evidence="6 15" id="KW-0489">Methyltransferase</keyword>
<dbReference type="InterPro" id="IPR013785">
    <property type="entry name" value="Aldolase_TIM"/>
</dbReference>
<name>A0ABU6JEH8_9BURK</name>
<dbReference type="EMBL" id="JAWIIV010000020">
    <property type="protein sequence ID" value="MEC4721617.1"/>
    <property type="molecule type" value="Genomic_DNA"/>
</dbReference>
<dbReference type="Pfam" id="PF04055">
    <property type="entry name" value="Radical_SAM"/>
    <property type="match status" value="1"/>
</dbReference>
<evidence type="ECO:0000256" key="7">
    <source>
        <dbReference type="ARBA" id="ARBA00022679"/>
    </source>
</evidence>
<comment type="caution">
    <text evidence="15">The sequence shown here is derived from an EMBL/GenBank/DDBJ whole genome shotgun (WGS) entry which is preliminary data.</text>
</comment>
<evidence type="ECO:0000259" key="14">
    <source>
        <dbReference type="PROSITE" id="PS51918"/>
    </source>
</evidence>
<keyword evidence="11" id="KW-0411">Iron-sulfur</keyword>
<sequence>MQIERIRERLRALGAKPTHEQRVLRDWLQARPYDHGRRRPKDFLPQPVRDALPEIDAELRGMARLLSTHPADDGSARLLVGLADGQTAESVLLPRGGLCVSSQLGCAVGCRFCMTGRDGLLRQLTSGEILAQVALGRSQRAVKKVVFMGMGEPAHNLDNVMEAIDLLGTEGNLGHKNLVFSTVGDPRVFERLPQGAVKPALALSLHTTRPDLRQHLLPRAPRLTPRELVDLSEEYARLTAYPVQYQWTLLEGVNDGEDELHGIVALLKGKFAVLNMIPYNTNPDLPYKRPSWDKARGIARWLHQHGVLTKLRDSAAQEVDGGCGQLRSRAEALKPQAEPQKPQAVMLRRM</sequence>
<dbReference type="Proteomes" id="UP001352263">
    <property type="component" value="Unassembled WGS sequence"/>
</dbReference>
<dbReference type="SFLD" id="SFLDG01062">
    <property type="entry name" value="methyltransferase_(Class_A)"/>
    <property type="match status" value="1"/>
</dbReference>
<evidence type="ECO:0000256" key="11">
    <source>
        <dbReference type="ARBA" id="ARBA00023014"/>
    </source>
</evidence>
<evidence type="ECO:0000256" key="5">
    <source>
        <dbReference type="ARBA" id="ARBA00022490"/>
    </source>
</evidence>
<protein>
    <submittedName>
        <fullName evidence="15">RNA methyltransferase</fullName>
    </submittedName>
</protein>
<dbReference type="InterPro" id="IPR004383">
    <property type="entry name" value="rRNA_lsu_MTrfase_RlmN/Cfr"/>
</dbReference>
<dbReference type="InterPro" id="IPR040072">
    <property type="entry name" value="Methyltransferase_A"/>
</dbReference>
<dbReference type="GO" id="GO:0008168">
    <property type="term" value="F:methyltransferase activity"/>
    <property type="evidence" value="ECO:0007669"/>
    <property type="project" value="UniProtKB-KW"/>
</dbReference>
<organism evidence="15 16">
    <name type="scientific">Noviherbaspirillum album</name>
    <dbReference type="NCBI Taxonomy" id="3080276"/>
    <lineage>
        <taxon>Bacteria</taxon>
        <taxon>Pseudomonadati</taxon>
        <taxon>Pseudomonadota</taxon>
        <taxon>Betaproteobacteria</taxon>
        <taxon>Burkholderiales</taxon>
        <taxon>Oxalobacteraceae</taxon>
        <taxon>Noviherbaspirillum</taxon>
    </lineage>
</organism>
<dbReference type="PANTHER" id="PTHR30544">
    <property type="entry name" value="23S RRNA METHYLTRANSFERASE"/>
    <property type="match status" value="1"/>
</dbReference>
<evidence type="ECO:0000256" key="6">
    <source>
        <dbReference type="ARBA" id="ARBA00022603"/>
    </source>
</evidence>
<evidence type="ECO:0000256" key="13">
    <source>
        <dbReference type="SAM" id="MobiDB-lite"/>
    </source>
</evidence>
<evidence type="ECO:0000256" key="9">
    <source>
        <dbReference type="ARBA" id="ARBA00022723"/>
    </source>
</evidence>
<keyword evidence="10" id="KW-0408">Iron</keyword>
<proteinExistence type="inferred from homology"/>
<dbReference type="SFLD" id="SFLDF00275">
    <property type="entry name" value="adenosine_C2_methyltransferase"/>
    <property type="match status" value="1"/>
</dbReference>
<keyword evidence="4" id="KW-0004">4Fe-4S</keyword>
<gene>
    <name evidence="15" type="ORF">RY831_20835</name>
</gene>